<proteinExistence type="predicted"/>
<organism evidence="1 2">
    <name type="scientific">Paucilactobacillus suebicus DSM 5007 = KCTC 3549</name>
    <dbReference type="NCBI Taxonomy" id="1423807"/>
    <lineage>
        <taxon>Bacteria</taxon>
        <taxon>Bacillati</taxon>
        <taxon>Bacillota</taxon>
        <taxon>Bacilli</taxon>
        <taxon>Lactobacillales</taxon>
        <taxon>Lactobacillaceae</taxon>
        <taxon>Paucilactobacillus</taxon>
    </lineage>
</organism>
<evidence type="ECO:0000313" key="1">
    <source>
        <dbReference type="EMBL" id="KRM13295.1"/>
    </source>
</evidence>
<dbReference type="STRING" id="1423807.FD16_GL000770"/>
<dbReference type="eggNOG" id="COG0025">
    <property type="taxonomic scope" value="Bacteria"/>
</dbReference>
<accession>A0A0R1W744</accession>
<name>A0A0R1W744_9LACO</name>
<protein>
    <submittedName>
        <fullName evidence="1">Uncharacterized protein</fullName>
    </submittedName>
</protein>
<dbReference type="RefSeq" id="WP_010621703.1">
    <property type="nucleotide sequence ID" value="NZ_AZGF01000002.1"/>
</dbReference>
<dbReference type="AlphaFoldDB" id="A0A0R1W744"/>
<keyword evidence="2" id="KW-1185">Reference proteome</keyword>
<dbReference type="EMBL" id="AZGF01000002">
    <property type="protein sequence ID" value="KRM13295.1"/>
    <property type="molecule type" value="Genomic_DNA"/>
</dbReference>
<reference evidence="1 2" key="1">
    <citation type="journal article" date="2015" name="Genome Announc.">
        <title>Expanding the biotechnology potential of lactobacilli through comparative genomics of 213 strains and associated genera.</title>
        <authorList>
            <person name="Sun Z."/>
            <person name="Harris H.M."/>
            <person name="McCann A."/>
            <person name="Guo C."/>
            <person name="Argimon S."/>
            <person name="Zhang W."/>
            <person name="Yang X."/>
            <person name="Jeffery I.B."/>
            <person name="Cooney J.C."/>
            <person name="Kagawa T.F."/>
            <person name="Liu W."/>
            <person name="Song Y."/>
            <person name="Salvetti E."/>
            <person name="Wrobel A."/>
            <person name="Rasinkangas P."/>
            <person name="Parkhill J."/>
            <person name="Rea M.C."/>
            <person name="O'Sullivan O."/>
            <person name="Ritari J."/>
            <person name="Douillard F.P."/>
            <person name="Paul Ross R."/>
            <person name="Yang R."/>
            <person name="Briner A.E."/>
            <person name="Felis G.E."/>
            <person name="de Vos W.M."/>
            <person name="Barrangou R."/>
            <person name="Klaenhammer T.R."/>
            <person name="Caufield P.W."/>
            <person name="Cui Y."/>
            <person name="Zhang H."/>
            <person name="O'Toole P.W."/>
        </authorList>
    </citation>
    <scope>NUCLEOTIDE SEQUENCE [LARGE SCALE GENOMIC DNA]</scope>
    <source>
        <strain evidence="1 2">DSM 5007</strain>
    </source>
</reference>
<gene>
    <name evidence="1" type="ORF">FD16_GL000770</name>
</gene>
<sequence length="55" mass="6403">MIYQLFLQAFHAEFEFLQQAIAEDKIGLEDAGQMQQQIIYDEMAYLNNGDGFVKK</sequence>
<comment type="caution">
    <text evidence="1">The sequence shown here is derived from an EMBL/GenBank/DDBJ whole genome shotgun (WGS) entry which is preliminary data.</text>
</comment>
<dbReference type="PATRIC" id="fig|1423807.3.peg.781"/>
<dbReference type="Proteomes" id="UP000051820">
    <property type="component" value="Unassembled WGS sequence"/>
</dbReference>
<evidence type="ECO:0000313" key="2">
    <source>
        <dbReference type="Proteomes" id="UP000051820"/>
    </source>
</evidence>